<dbReference type="Proteomes" id="UP001286174">
    <property type="component" value="Unassembled WGS sequence"/>
</dbReference>
<feature type="transmembrane region" description="Helical" evidence="1">
    <location>
        <begin position="152"/>
        <end position="176"/>
    </location>
</feature>
<comment type="caution">
    <text evidence="2">The sequence shown here is derived from an EMBL/GenBank/DDBJ whole genome shotgun (WGS) entry which is preliminary data.</text>
</comment>
<protein>
    <recommendedName>
        <fullName evidence="4">ABC transporter permease</fullName>
    </recommendedName>
</protein>
<keyword evidence="1" id="KW-1133">Transmembrane helix</keyword>
<proteinExistence type="predicted"/>
<dbReference type="AlphaFoldDB" id="A0AB35TZM3"/>
<reference evidence="2 3" key="1">
    <citation type="submission" date="2022-03" db="EMBL/GenBank/DDBJ databases">
        <title>Novel taxa within the pig intestine.</title>
        <authorList>
            <person name="Wylensek D."/>
            <person name="Bishof K."/>
            <person name="Afrizal A."/>
            <person name="Clavel T."/>
        </authorList>
    </citation>
    <scope>NUCLEOTIDE SEQUENCE [LARGE SCALE GENOMIC DNA]</scope>
    <source>
        <strain evidence="2 3">CLA-KB-P133</strain>
    </source>
</reference>
<feature type="transmembrane region" description="Helical" evidence="1">
    <location>
        <begin position="15"/>
        <end position="36"/>
    </location>
</feature>
<feature type="transmembrane region" description="Helical" evidence="1">
    <location>
        <begin position="188"/>
        <end position="205"/>
    </location>
</feature>
<feature type="transmembrane region" description="Helical" evidence="1">
    <location>
        <begin position="211"/>
        <end position="230"/>
    </location>
</feature>
<dbReference type="RefSeq" id="WP_370595381.1">
    <property type="nucleotide sequence ID" value="NZ_JALBUR010000002.1"/>
</dbReference>
<evidence type="ECO:0000256" key="1">
    <source>
        <dbReference type="SAM" id="Phobius"/>
    </source>
</evidence>
<gene>
    <name evidence="2" type="ORF">MOZ60_01415</name>
</gene>
<feature type="transmembrane region" description="Helical" evidence="1">
    <location>
        <begin position="48"/>
        <end position="75"/>
    </location>
</feature>
<sequence length="241" mass="26977">MGKLLKYEFRKTRNLKLIIIVIACLFEALFLVGLLHGNPVKYDMNRSLIFGSMGLVFTTALGLMIIAIYSTMILYKDLNTKQSYMLFLTPHSSWEILGAKVIENTVSFFVMIAFFALLAIIDLKAAGTISPDITIRTFLSAFDLDSFRVLDIVRFCVISLLELLSFTLAAFSAVIIQATLFNGKKYGGWLAFLLFIVLACLNAWMTSRVDTSYAATTLLSLVWVLGLYGLDGWLMQDKLSV</sequence>
<keyword evidence="3" id="KW-1185">Reference proteome</keyword>
<organism evidence="2 3">
    <name type="scientific">Grylomicrobium aquisgranensis</name>
    <dbReference type="NCBI Taxonomy" id="2926318"/>
    <lineage>
        <taxon>Bacteria</taxon>
        <taxon>Bacillati</taxon>
        <taxon>Bacillota</taxon>
        <taxon>Erysipelotrichia</taxon>
        <taxon>Erysipelotrichales</taxon>
        <taxon>Erysipelotrichaceae</taxon>
        <taxon>Grylomicrobium</taxon>
    </lineage>
</organism>
<evidence type="ECO:0000313" key="3">
    <source>
        <dbReference type="Proteomes" id="UP001286174"/>
    </source>
</evidence>
<feature type="transmembrane region" description="Helical" evidence="1">
    <location>
        <begin position="96"/>
        <end position="121"/>
    </location>
</feature>
<keyword evidence="1" id="KW-0472">Membrane</keyword>
<accession>A0AB35TZM3</accession>
<evidence type="ECO:0008006" key="4">
    <source>
        <dbReference type="Google" id="ProtNLM"/>
    </source>
</evidence>
<dbReference type="EMBL" id="JALBUR010000002">
    <property type="protein sequence ID" value="MDX8418748.1"/>
    <property type="molecule type" value="Genomic_DNA"/>
</dbReference>
<keyword evidence="1" id="KW-0812">Transmembrane</keyword>
<evidence type="ECO:0000313" key="2">
    <source>
        <dbReference type="EMBL" id="MDX8418748.1"/>
    </source>
</evidence>
<name>A0AB35TZM3_9FIRM</name>